<dbReference type="PANTHER" id="PTHR24028:SF60">
    <property type="entry name" value="PROTOCADHERIN ALPHA-2"/>
    <property type="match status" value="1"/>
</dbReference>
<feature type="domain" description="Cadherin" evidence="15">
    <location>
        <begin position="583"/>
        <end position="680"/>
    </location>
</feature>
<feature type="region of interest" description="Disordered" evidence="12">
    <location>
        <begin position="1568"/>
        <end position="1610"/>
    </location>
</feature>
<feature type="domain" description="Cadherin" evidence="15">
    <location>
        <begin position="245"/>
        <end position="352"/>
    </location>
</feature>
<gene>
    <name evidence="16" type="ORF">J1605_014661</name>
</gene>
<dbReference type="InterPro" id="IPR050174">
    <property type="entry name" value="Protocadherin/Cadherin-CA"/>
</dbReference>
<organism evidence="16 17">
    <name type="scientific">Eschrichtius robustus</name>
    <name type="common">California gray whale</name>
    <name type="synonym">Eschrichtius gibbosus</name>
    <dbReference type="NCBI Taxonomy" id="9764"/>
    <lineage>
        <taxon>Eukaryota</taxon>
        <taxon>Metazoa</taxon>
        <taxon>Chordata</taxon>
        <taxon>Craniata</taxon>
        <taxon>Vertebrata</taxon>
        <taxon>Euteleostomi</taxon>
        <taxon>Mammalia</taxon>
        <taxon>Eutheria</taxon>
        <taxon>Laurasiatheria</taxon>
        <taxon>Artiodactyla</taxon>
        <taxon>Whippomorpha</taxon>
        <taxon>Cetacea</taxon>
        <taxon>Mysticeti</taxon>
        <taxon>Eschrichtiidae</taxon>
        <taxon>Eschrichtius</taxon>
    </lineage>
</organism>
<evidence type="ECO:0000256" key="7">
    <source>
        <dbReference type="ARBA" id="ARBA00022889"/>
    </source>
</evidence>
<feature type="transmembrane region" description="Helical" evidence="13">
    <location>
        <begin position="1510"/>
        <end position="1533"/>
    </location>
</feature>
<dbReference type="SMART" id="SM00112">
    <property type="entry name" value="CA"/>
    <property type="match status" value="12"/>
</dbReference>
<dbReference type="InterPro" id="IPR013164">
    <property type="entry name" value="Cadherin_N"/>
</dbReference>
<dbReference type="Proteomes" id="UP001159641">
    <property type="component" value="Unassembled WGS sequence"/>
</dbReference>
<dbReference type="GO" id="GO:0005509">
    <property type="term" value="F:calcium ion binding"/>
    <property type="evidence" value="ECO:0007669"/>
    <property type="project" value="UniProtKB-UniRule"/>
</dbReference>
<dbReference type="PANTHER" id="PTHR24028">
    <property type="entry name" value="CADHERIN-87A"/>
    <property type="match status" value="1"/>
</dbReference>
<feature type="domain" description="Cadherin" evidence="15">
    <location>
        <begin position="1163"/>
        <end position="1267"/>
    </location>
</feature>
<dbReference type="PROSITE" id="PS50268">
    <property type="entry name" value="CADHERIN_2"/>
    <property type="match status" value="12"/>
</dbReference>
<evidence type="ECO:0000313" key="16">
    <source>
        <dbReference type="EMBL" id="KAJ8777278.1"/>
    </source>
</evidence>
<dbReference type="GO" id="GO:0005886">
    <property type="term" value="C:plasma membrane"/>
    <property type="evidence" value="ECO:0007669"/>
    <property type="project" value="UniProtKB-SubCell"/>
</dbReference>
<dbReference type="PRINTS" id="PR00205">
    <property type="entry name" value="CADHERIN"/>
</dbReference>
<dbReference type="FunFam" id="2.60.40.60:FF:000076">
    <property type="entry name" value="Protocadherin alpha 2"/>
    <property type="match status" value="2"/>
</dbReference>
<evidence type="ECO:0000256" key="3">
    <source>
        <dbReference type="ARBA" id="ARBA00022692"/>
    </source>
</evidence>
<evidence type="ECO:0000256" key="2">
    <source>
        <dbReference type="ARBA" id="ARBA00022475"/>
    </source>
</evidence>
<dbReference type="FunFam" id="2.60.40.60:FF:000002">
    <property type="entry name" value="Protocadherin alpha 2"/>
    <property type="match status" value="2"/>
</dbReference>
<evidence type="ECO:0000313" key="17">
    <source>
        <dbReference type="Proteomes" id="UP001159641"/>
    </source>
</evidence>
<keyword evidence="4 14" id="KW-0732">Signal</keyword>
<evidence type="ECO:0000256" key="10">
    <source>
        <dbReference type="ARBA" id="ARBA00023180"/>
    </source>
</evidence>
<dbReference type="InterPro" id="IPR002126">
    <property type="entry name" value="Cadherin-like_dom"/>
</dbReference>
<evidence type="ECO:0000256" key="6">
    <source>
        <dbReference type="ARBA" id="ARBA00022837"/>
    </source>
</evidence>
<feature type="domain" description="Cadherin" evidence="15">
    <location>
        <begin position="1268"/>
        <end position="1377"/>
    </location>
</feature>
<dbReference type="FunFam" id="2.60.40.60:FF:000006">
    <property type="entry name" value="Protocadherin alpha 2"/>
    <property type="match status" value="2"/>
</dbReference>
<dbReference type="GO" id="GO:0007156">
    <property type="term" value="P:homophilic cell adhesion via plasma membrane adhesion molecules"/>
    <property type="evidence" value="ECO:0007669"/>
    <property type="project" value="InterPro"/>
</dbReference>
<evidence type="ECO:0000256" key="1">
    <source>
        <dbReference type="ARBA" id="ARBA00004251"/>
    </source>
</evidence>
<reference evidence="16 17" key="1">
    <citation type="submission" date="2022-11" db="EMBL/GenBank/DDBJ databases">
        <title>Whole genome sequence of Eschrichtius robustus ER-17-0199.</title>
        <authorList>
            <person name="Bruniche-Olsen A."/>
            <person name="Black A.N."/>
            <person name="Fields C.J."/>
            <person name="Walden K."/>
            <person name="Dewoody J.A."/>
        </authorList>
    </citation>
    <scope>NUCLEOTIDE SEQUENCE [LARGE SCALE GENOMIC DNA]</scope>
    <source>
        <strain evidence="16">ER-17-0199</strain>
        <tissue evidence="16">Blubber</tissue>
    </source>
</reference>
<accession>A0AB34GDR5</accession>
<evidence type="ECO:0000256" key="12">
    <source>
        <dbReference type="SAM" id="MobiDB-lite"/>
    </source>
</evidence>
<evidence type="ECO:0000256" key="11">
    <source>
        <dbReference type="PROSITE-ProRule" id="PRU00043"/>
    </source>
</evidence>
<name>A0AB34GDR5_ESCRO</name>
<feature type="compositionally biased region" description="Polar residues" evidence="12">
    <location>
        <begin position="1598"/>
        <end position="1610"/>
    </location>
</feature>
<feature type="domain" description="Cadherin" evidence="15">
    <location>
        <begin position="1055"/>
        <end position="1162"/>
    </location>
</feature>
<evidence type="ECO:0000256" key="9">
    <source>
        <dbReference type="ARBA" id="ARBA00023136"/>
    </source>
</evidence>
<dbReference type="InterPro" id="IPR020894">
    <property type="entry name" value="Cadherin_CS"/>
</dbReference>
<keyword evidence="6 11" id="KW-0106">Calcium</keyword>
<feature type="chain" id="PRO_5044296149" description="Cadherin domain-containing protein" evidence="14">
    <location>
        <begin position="31"/>
        <end position="1610"/>
    </location>
</feature>
<feature type="domain" description="Cadherin" evidence="15">
    <location>
        <begin position="839"/>
        <end position="945"/>
    </location>
</feature>
<evidence type="ECO:0000256" key="4">
    <source>
        <dbReference type="ARBA" id="ARBA00022729"/>
    </source>
</evidence>
<dbReference type="FunFam" id="2.60.40.60:FF:000007">
    <property type="entry name" value="Protocadherin alpha 2"/>
    <property type="match status" value="2"/>
</dbReference>
<dbReference type="Pfam" id="PF08266">
    <property type="entry name" value="Cadherin_2"/>
    <property type="match status" value="2"/>
</dbReference>
<dbReference type="SUPFAM" id="SSF49313">
    <property type="entry name" value="Cadherin-like"/>
    <property type="match status" value="12"/>
</dbReference>
<feature type="domain" description="Cadherin" evidence="15">
    <location>
        <begin position="969"/>
        <end position="1054"/>
    </location>
</feature>
<feature type="domain" description="Cadherin" evidence="15">
    <location>
        <begin position="29"/>
        <end position="135"/>
    </location>
</feature>
<feature type="domain" description="Cadherin" evidence="15">
    <location>
        <begin position="1393"/>
        <end position="1490"/>
    </location>
</feature>
<keyword evidence="2" id="KW-1003">Cell membrane</keyword>
<keyword evidence="8 13" id="KW-1133">Transmembrane helix</keyword>
<dbReference type="EMBL" id="JAIQCJ010002315">
    <property type="protein sequence ID" value="KAJ8777278.1"/>
    <property type="molecule type" value="Genomic_DNA"/>
</dbReference>
<keyword evidence="10" id="KW-0325">Glycoprotein</keyword>
<feature type="domain" description="Cadherin" evidence="15">
    <location>
        <begin position="159"/>
        <end position="244"/>
    </location>
</feature>
<evidence type="ECO:0000256" key="14">
    <source>
        <dbReference type="SAM" id="SignalP"/>
    </source>
</evidence>
<dbReference type="Gene3D" id="2.60.40.60">
    <property type="entry name" value="Cadherins"/>
    <property type="match status" value="12"/>
</dbReference>
<dbReference type="FunFam" id="2.60.40.60:FF:000003">
    <property type="entry name" value="Protocadherin alpha 2"/>
    <property type="match status" value="2"/>
</dbReference>
<feature type="signal peptide" evidence="14">
    <location>
        <begin position="1"/>
        <end position="30"/>
    </location>
</feature>
<evidence type="ECO:0000259" key="15">
    <source>
        <dbReference type="PROSITE" id="PS50268"/>
    </source>
</evidence>
<dbReference type="FunFam" id="2.60.40.60:FF:000001">
    <property type="entry name" value="Protocadherin alpha 2"/>
    <property type="match status" value="2"/>
</dbReference>
<proteinExistence type="predicted"/>
<keyword evidence="17" id="KW-1185">Reference proteome</keyword>
<comment type="subcellular location">
    <subcellularLocation>
        <location evidence="1">Cell membrane</location>
        <topology evidence="1">Single-pass type I membrane protein</topology>
    </subcellularLocation>
</comment>
<keyword evidence="9 13" id="KW-0472">Membrane</keyword>
<evidence type="ECO:0000256" key="5">
    <source>
        <dbReference type="ARBA" id="ARBA00022737"/>
    </source>
</evidence>
<feature type="domain" description="Cadherin" evidence="15">
    <location>
        <begin position="458"/>
        <end position="567"/>
    </location>
</feature>
<comment type="caution">
    <text evidence="16">The sequence shown here is derived from an EMBL/GenBank/DDBJ whole genome shotgun (WGS) entry which is preliminary data.</text>
</comment>
<protein>
    <recommendedName>
        <fullName evidence="15">Cadherin domain-containing protein</fullName>
    </recommendedName>
</protein>
<keyword evidence="3 13" id="KW-0812">Transmembrane</keyword>
<keyword evidence="5" id="KW-0677">Repeat</keyword>
<dbReference type="PROSITE" id="PS00232">
    <property type="entry name" value="CADHERIN_1"/>
    <property type="match status" value="6"/>
</dbReference>
<evidence type="ECO:0000256" key="8">
    <source>
        <dbReference type="ARBA" id="ARBA00022989"/>
    </source>
</evidence>
<dbReference type="Pfam" id="PF00028">
    <property type="entry name" value="Cadherin"/>
    <property type="match status" value="10"/>
</dbReference>
<sequence>MVMVSSKSRGGEVRCLLLSLLLLAAGEARSSQVHYSVPEEAKHGTFVGRIAQDLGLELAELVPRLFRVASKGRGDLLEVNLQNGILFVNSRIDREELCGRSAECSIHLEVIVDRPLQVFHVAVEVKDINDNPPVFPVTVKTIRFHESRLLDSRFPLEGAFDADVGVNALLSYKLSSSEFFFLDIQTNDELSQSLSLVLRKSLDREETAEINLLLVATDRGKPELTGTVQLLIKVLDVNDNEPTFDQSVYKVQLLENIANGSLVIKLNSSDADEGSNSEIVYSFSGDVSPNIKTTFKIDPSSGEIRTKGQLDYEEVKSYEIQVIAYDNGTPPMSGHCKISVKLVDINDNTPEVSITSLSHPIREDAPLGTVIALITVSDRDSGANGQVTCTLNPHDFFKLVSTFKNYYSLVLDSALDRENLANYEVVVTARDGGSPSLSTTASVSVEVSDVNDNAPAFAQPEYTVFVKENNPPGCHIFTVSARDADAQENALVSYSLVERRVGERALSSYVSVHAESGKVYALQPLDHEELELLQFQVSARDAGVPPLGSNVTLQVFVLDENDNAPALLPPGQGGGAGALSQRVARSVGAGHVVAKVRAVDADSGYNAWLSYELQPAAGGARSPFRVGLYTGEISTTRALDEADAPRQRLLVLVKDHGEPALTATATVLLSLEDSGQAPKASSRASTGAAGAEAALVDVNVYLIIAICAVSSLLVLTLLLYAALRCSAPPSEGACGPGKPTLVCSSAVGSWSYSQQRRQRVCSGEGPPKADLMAFSPCLPPGPISGDREEQLDVKVDLPAKTRFMRTKHCGLEMEFSWAIGQEYRRLLLSLLFLSTWKAESGQVRYSVPEEAKHGTFVGRIAQDLGLELAELVPRLFRVASKGRGDLLEVNLQNGILFVNSRIDREELCGRSAECSIHLEVIVDRPLQVFHVEVEVKDINDNPPVFPGTQKNLFMAESRPLDSRFPLEGASDADIGANALLTYTLSPSEYFSLEKPSYEERVKRLGLVLRKPLDREEAPEIFLVLTASDGGKPELTGTVQLLVKVLDANDNAPVFDRALYEVKLQENVPNGTLVIKLNASDLDEGLNGNITYSFSTDILPNVKSKFYIDPITGEIMVKGYIDFEESKSYEILVEGIDKGQPPLSGHCTVMVEVGDTNDNVPVMEFKSLSLPVREDAPVGTVIALISVSDLDSSVNGQVTCTLSPSVPFRLVSTFKNYYSLVLDSALDRESVANYEVGVTARDGGSPSLSATASVSVEVSDVNDNAPAFAQPKYTVFVKENNPPGCHIFTVSARDADAQENALVSYSLVERRVGERALSSYVSVHAESGKVYALQPLDHEELELLQFQVSARDAGVPPLGSNVTLQVFVLDENDNAPALLLPGPGGGAGALSQLVARSVSAGHVVAKVRAVDADSGYNAWLSYELQPAAGGARSPFRVGLYTGEISTTRALDEADAPRQRLLVLVKDHGEPALTATATVLLSLEDSGQAPKASSRASTGAAGAEAALVDVNVYLIIAICAVSSLLVLTLLLYAALRCSAPPSEGACGPGKPTLVCSSAVGSWSYSQQRRQRVCSGEGPPKADLMAFSPSVPDSGDREDQQPATEDSLSKVSL</sequence>
<feature type="domain" description="Cadherin" evidence="15">
    <location>
        <begin position="361"/>
        <end position="457"/>
    </location>
</feature>
<dbReference type="InterPro" id="IPR015919">
    <property type="entry name" value="Cadherin-like_sf"/>
</dbReference>
<evidence type="ECO:0000256" key="13">
    <source>
        <dbReference type="SAM" id="Phobius"/>
    </source>
</evidence>
<dbReference type="CDD" id="cd11304">
    <property type="entry name" value="Cadherin_repeat"/>
    <property type="match status" value="12"/>
</dbReference>
<keyword evidence="7" id="KW-0130">Cell adhesion</keyword>